<dbReference type="Pfam" id="PF18545">
    <property type="entry name" value="HalOD1"/>
    <property type="match status" value="1"/>
</dbReference>
<evidence type="ECO:0000313" key="3">
    <source>
        <dbReference type="EMBL" id="SHK07869.1"/>
    </source>
</evidence>
<dbReference type="EMBL" id="FRAN01000001">
    <property type="protein sequence ID" value="SHK07869.1"/>
    <property type="molecule type" value="Genomic_DNA"/>
</dbReference>
<feature type="compositionally biased region" description="Polar residues" evidence="1">
    <location>
        <begin position="104"/>
        <end position="116"/>
    </location>
</feature>
<protein>
    <recommendedName>
        <fullName evidence="2">Halobacterial output domain-containing protein</fullName>
    </recommendedName>
</protein>
<feature type="domain" description="Halobacterial output" evidence="2">
    <location>
        <begin position="24"/>
        <end position="97"/>
    </location>
</feature>
<keyword evidence="4" id="KW-1185">Reference proteome</keyword>
<feature type="region of interest" description="Disordered" evidence="1">
    <location>
        <begin position="92"/>
        <end position="116"/>
    </location>
</feature>
<dbReference type="Proteomes" id="UP000184203">
    <property type="component" value="Unassembled WGS sequence"/>
</dbReference>
<sequence>MFMDGYVVAVNTMVAPDEGRSNADDRLSIRVISAIAEHEGTTPTEIRPVLYDIIDPDALDSLFSATHEGDTRASGSVEFRYGPHEVTVHSDGRIDIERVRDADSPSSTTETASGDN</sequence>
<evidence type="ECO:0000259" key="2">
    <source>
        <dbReference type="Pfam" id="PF18545"/>
    </source>
</evidence>
<evidence type="ECO:0000256" key="1">
    <source>
        <dbReference type="SAM" id="MobiDB-lite"/>
    </source>
</evidence>
<feature type="compositionally biased region" description="Basic and acidic residues" evidence="1">
    <location>
        <begin position="92"/>
        <end position="103"/>
    </location>
</feature>
<evidence type="ECO:0000313" key="4">
    <source>
        <dbReference type="Proteomes" id="UP000184203"/>
    </source>
</evidence>
<dbReference type="InterPro" id="IPR040624">
    <property type="entry name" value="HalOD1"/>
</dbReference>
<gene>
    <name evidence="3" type="ORF">SAMN05444342_0500</name>
</gene>
<reference evidence="4" key="1">
    <citation type="submission" date="2016-11" db="EMBL/GenBank/DDBJ databases">
        <authorList>
            <person name="Varghese N."/>
            <person name="Submissions S."/>
        </authorList>
    </citation>
    <scope>NUCLEOTIDE SEQUENCE [LARGE SCALE GENOMIC DNA]</scope>
    <source>
        <strain evidence="4">DX253</strain>
    </source>
</reference>
<name>A0A1M6PIW4_HALPU</name>
<proteinExistence type="predicted"/>
<organism evidence="3 4">
    <name type="scientific">Haladaptatus paucihalophilus DX253</name>
    <dbReference type="NCBI Taxonomy" id="797209"/>
    <lineage>
        <taxon>Archaea</taxon>
        <taxon>Methanobacteriati</taxon>
        <taxon>Methanobacteriota</taxon>
        <taxon>Stenosarchaea group</taxon>
        <taxon>Halobacteria</taxon>
        <taxon>Halobacteriales</taxon>
        <taxon>Haladaptataceae</taxon>
        <taxon>Haladaptatus</taxon>
    </lineage>
</organism>
<accession>A0A1M6PIW4</accession>
<dbReference type="AlphaFoldDB" id="A0A1M6PIW4"/>